<evidence type="ECO:0000256" key="3">
    <source>
        <dbReference type="ARBA" id="ARBA00054658"/>
    </source>
</evidence>
<dbReference type="GO" id="GO:0046872">
    <property type="term" value="F:metal ion binding"/>
    <property type="evidence" value="ECO:0007669"/>
    <property type="project" value="UniProtKB-KW"/>
</dbReference>
<dbReference type="EMBL" id="KE346304">
    <property type="protein sequence ID" value="EXC32582.1"/>
    <property type="molecule type" value="Genomic_DNA"/>
</dbReference>
<evidence type="ECO:0000256" key="2">
    <source>
        <dbReference type="ARBA" id="ARBA00023004"/>
    </source>
</evidence>
<name>W9S9U1_9ROSA</name>
<evidence type="ECO:0000313" key="9">
    <source>
        <dbReference type="Proteomes" id="UP000030645"/>
    </source>
</evidence>
<dbReference type="Pfam" id="PF03171">
    <property type="entry name" value="2OG-FeII_Oxy"/>
    <property type="match status" value="1"/>
</dbReference>
<dbReference type="OrthoDB" id="288590at2759"/>
<keyword evidence="2 6" id="KW-0408">Iron</keyword>
<evidence type="ECO:0000256" key="5">
    <source>
        <dbReference type="ARBA" id="ARBA00076740"/>
    </source>
</evidence>
<dbReference type="SUPFAM" id="SSF51197">
    <property type="entry name" value="Clavaminate synthase-like"/>
    <property type="match status" value="1"/>
</dbReference>
<evidence type="ECO:0000259" key="7">
    <source>
        <dbReference type="PROSITE" id="PS51471"/>
    </source>
</evidence>
<reference evidence="9" key="1">
    <citation type="submission" date="2013-01" db="EMBL/GenBank/DDBJ databases">
        <title>Draft Genome Sequence of a Mulberry Tree, Morus notabilis C.K. Schneid.</title>
        <authorList>
            <person name="He N."/>
            <person name="Zhao S."/>
        </authorList>
    </citation>
    <scope>NUCLEOTIDE SEQUENCE</scope>
</reference>
<keyword evidence="9" id="KW-1185">Reference proteome</keyword>
<evidence type="ECO:0000256" key="1">
    <source>
        <dbReference type="ARBA" id="ARBA00022723"/>
    </source>
</evidence>
<organism evidence="8 9">
    <name type="scientific">Morus notabilis</name>
    <dbReference type="NCBI Taxonomy" id="981085"/>
    <lineage>
        <taxon>Eukaryota</taxon>
        <taxon>Viridiplantae</taxon>
        <taxon>Streptophyta</taxon>
        <taxon>Embryophyta</taxon>
        <taxon>Tracheophyta</taxon>
        <taxon>Spermatophyta</taxon>
        <taxon>Magnoliopsida</taxon>
        <taxon>eudicotyledons</taxon>
        <taxon>Gunneridae</taxon>
        <taxon>Pentapetalae</taxon>
        <taxon>rosids</taxon>
        <taxon>fabids</taxon>
        <taxon>Rosales</taxon>
        <taxon>Moraceae</taxon>
        <taxon>Moreae</taxon>
        <taxon>Morus</taxon>
    </lineage>
</organism>
<dbReference type="InterPro" id="IPR027443">
    <property type="entry name" value="IPNS-like_sf"/>
</dbReference>
<feature type="domain" description="Fe2OG dioxygenase" evidence="7">
    <location>
        <begin position="169"/>
        <end position="269"/>
    </location>
</feature>
<dbReference type="STRING" id="981085.W9S9U1"/>
<dbReference type="PROSITE" id="PS51471">
    <property type="entry name" value="FE2OG_OXY"/>
    <property type="match status" value="1"/>
</dbReference>
<dbReference type="Proteomes" id="UP000030645">
    <property type="component" value="Unassembled WGS sequence"/>
</dbReference>
<dbReference type="InterPro" id="IPR005123">
    <property type="entry name" value="Oxoglu/Fe-dep_dioxygenase_dom"/>
</dbReference>
<comment type="function">
    <text evidence="3">2-oxoglutarate-dependent dioxygenase essential for auxin catabolism and maintenance of auxin homeostasis in reproductive organs. Catalyzes the irreversible oxidation of indole-3-acetic acid (IAA) to the biologically inactive 2-oxoindole-3-acetic acid (OxIAA).</text>
</comment>
<evidence type="ECO:0000313" key="8">
    <source>
        <dbReference type="EMBL" id="EXC32582.1"/>
    </source>
</evidence>
<dbReference type="Gene3D" id="2.60.120.330">
    <property type="entry name" value="B-lactam Antibiotic, Isopenicillin N Synthase, Chain"/>
    <property type="match status" value="1"/>
</dbReference>
<dbReference type="KEGG" id="mnt:21386096"/>
<dbReference type="FunFam" id="2.60.120.330:FF:000017">
    <property type="entry name" value="2-oxoglutarate-dependent dioxygenase DAO"/>
    <property type="match status" value="1"/>
</dbReference>
<dbReference type="AlphaFoldDB" id="W9S9U1"/>
<comment type="similarity">
    <text evidence="6">Belongs to the iron/ascorbate-dependent oxidoreductase family.</text>
</comment>
<evidence type="ECO:0000256" key="6">
    <source>
        <dbReference type="RuleBase" id="RU003682"/>
    </source>
</evidence>
<evidence type="ECO:0000256" key="4">
    <source>
        <dbReference type="ARBA" id="ARBA00074102"/>
    </source>
</evidence>
<dbReference type="InterPro" id="IPR026992">
    <property type="entry name" value="DIOX_N"/>
</dbReference>
<keyword evidence="6" id="KW-0560">Oxidoreductase</keyword>
<protein>
    <recommendedName>
        <fullName evidence="4">2-oxoglutarate-dependent dioxygenase DAO</fullName>
    </recommendedName>
    <alternativeName>
        <fullName evidence="5">Protein DIOXYGENASE FOR AUXIN OXIDATION</fullName>
    </alternativeName>
</protein>
<dbReference type="eggNOG" id="KOG0143">
    <property type="taxonomic scope" value="Eukaryota"/>
</dbReference>
<dbReference type="InterPro" id="IPR044861">
    <property type="entry name" value="IPNS-like_FE2OG_OXY"/>
</dbReference>
<keyword evidence="1 6" id="KW-0479">Metal-binding</keyword>
<dbReference type="InterPro" id="IPR050231">
    <property type="entry name" value="Iron_ascorbate_oxido_reductase"/>
</dbReference>
<dbReference type="PANTHER" id="PTHR47990">
    <property type="entry name" value="2-OXOGLUTARATE (2OG) AND FE(II)-DEPENDENT OXYGENASE SUPERFAMILY PROTEIN-RELATED"/>
    <property type="match status" value="1"/>
</dbReference>
<gene>
    <name evidence="8" type="ORF">L484_002528</name>
</gene>
<dbReference type="Pfam" id="PF14226">
    <property type="entry name" value="DIOX_N"/>
    <property type="match status" value="1"/>
</dbReference>
<sequence length="322" mass="36862">MGSDYQSRIPVINFSTISSVEVDRGTEEWYHLCKVVREACESYGCFEALYDKITRQLRAESYSMTRQLYSLPLETKQKNFNPKPYHGYAGGFVQIPLYESFGIEDSSNYESVKSFTQLMWPNGNSQFCNTVTAMTKRLEELNHIIECLILDSYGVKAEKISPNSVIMECKTLLRVMKYRAPPEREDTIGLHPHVDKLKSTILCDDHIAGLEVETKDGQWLKLSPSPHSYIFLVGDPLMAWSNGRMHAVRHRVMMSGEKDRYSLAGFTVPIEGTIVKPPKELVDEQHPLILKEFDFMDFLMFSHSDQGRAIDSEKQLFSYAGI</sequence>
<dbReference type="GO" id="GO:0016491">
    <property type="term" value="F:oxidoreductase activity"/>
    <property type="evidence" value="ECO:0007669"/>
    <property type="project" value="UniProtKB-KW"/>
</dbReference>
<accession>W9S9U1</accession>
<proteinExistence type="inferred from homology"/>